<feature type="compositionally biased region" description="Acidic residues" evidence="1">
    <location>
        <begin position="72"/>
        <end position="99"/>
    </location>
</feature>
<comment type="caution">
    <text evidence="2">The sequence shown here is derived from an EMBL/GenBank/DDBJ whole genome shotgun (WGS) entry which is preliminary data.</text>
</comment>
<name>A0A1Q3EI66_LENED</name>
<organism evidence="2 3">
    <name type="scientific">Lentinula edodes</name>
    <name type="common">Shiitake mushroom</name>
    <name type="synonym">Lentinus edodes</name>
    <dbReference type="NCBI Taxonomy" id="5353"/>
    <lineage>
        <taxon>Eukaryota</taxon>
        <taxon>Fungi</taxon>
        <taxon>Dikarya</taxon>
        <taxon>Basidiomycota</taxon>
        <taxon>Agaricomycotina</taxon>
        <taxon>Agaricomycetes</taxon>
        <taxon>Agaricomycetidae</taxon>
        <taxon>Agaricales</taxon>
        <taxon>Marasmiineae</taxon>
        <taxon>Omphalotaceae</taxon>
        <taxon>Lentinula</taxon>
    </lineage>
</organism>
<dbReference type="EMBL" id="BDGU01000354">
    <property type="protein sequence ID" value="GAW06834.1"/>
    <property type="molecule type" value="Genomic_DNA"/>
</dbReference>
<keyword evidence="3" id="KW-1185">Reference proteome</keyword>
<reference evidence="2 3" key="2">
    <citation type="submission" date="2017-02" db="EMBL/GenBank/DDBJ databases">
        <title>A genome survey and senescence transcriptome analysis in Lentinula edodes.</title>
        <authorList>
            <person name="Sakamoto Y."/>
            <person name="Nakade K."/>
            <person name="Sato S."/>
            <person name="Yoshida Y."/>
            <person name="Miyazaki K."/>
            <person name="Natsume S."/>
            <person name="Konno N."/>
        </authorList>
    </citation>
    <scope>NUCLEOTIDE SEQUENCE [LARGE SCALE GENOMIC DNA]</scope>
    <source>
        <strain evidence="2 3">NBRC 111202</strain>
    </source>
</reference>
<accession>A0A1Q3EI66</accession>
<feature type="region of interest" description="Disordered" evidence="1">
    <location>
        <begin position="50"/>
        <end position="125"/>
    </location>
</feature>
<evidence type="ECO:0000313" key="2">
    <source>
        <dbReference type="EMBL" id="GAW06834.1"/>
    </source>
</evidence>
<protein>
    <submittedName>
        <fullName evidence="2">Uncharacterized protein</fullName>
    </submittedName>
</protein>
<sequence length="125" mass="14285">MAQLLADNRALREATSRSHQYLRQLLRRQDEDHARLIAIDTWNAMIGPVTAGPLRLVSDRPRNLKRRRIVENSEEEEEGEKEEEKDGEGEDEIEEEEKEGEAPPPKKAKTAASEKGKEKEVVVVE</sequence>
<proteinExistence type="predicted"/>
<gene>
    <name evidence="2" type="ORF">LENED_008784</name>
</gene>
<dbReference type="AlphaFoldDB" id="A0A1Q3EI66"/>
<dbReference type="Proteomes" id="UP000188533">
    <property type="component" value="Unassembled WGS sequence"/>
</dbReference>
<reference evidence="2 3" key="1">
    <citation type="submission" date="2016-08" db="EMBL/GenBank/DDBJ databases">
        <authorList>
            <consortium name="Lentinula edodes genome sequencing consortium"/>
            <person name="Sakamoto Y."/>
            <person name="Nakade K."/>
            <person name="Sato S."/>
            <person name="Yoshida Y."/>
            <person name="Miyazaki K."/>
            <person name="Natsume S."/>
            <person name="Konno N."/>
        </authorList>
    </citation>
    <scope>NUCLEOTIDE SEQUENCE [LARGE SCALE GENOMIC DNA]</scope>
    <source>
        <strain evidence="2 3">NBRC 111202</strain>
    </source>
</reference>
<evidence type="ECO:0000313" key="3">
    <source>
        <dbReference type="Proteomes" id="UP000188533"/>
    </source>
</evidence>
<feature type="compositionally biased region" description="Basic and acidic residues" evidence="1">
    <location>
        <begin position="112"/>
        <end position="125"/>
    </location>
</feature>
<evidence type="ECO:0000256" key="1">
    <source>
        <dbReference type="SAM" id="MobiDB-lite"/>
    </source>
</evidence>